<evidence type="ECO:0000256" key="12">
    <source>
        <dbReference type="ARBA" id="ARBA00023128"/>
    </source>
</evidence>
<dbReference type="AlphaFoldDB" id="A0A814MXC5"/>
<dbReference type="EMBL" id="CAJNOL010000481">
    <property type="protein sequence ID" value="CAF1084648.1"/>
    <property type="molecule type" value="Genomic_DNA"/>
</dbReference>
<keyword evidence="6" id="KW-0479">Metal-binding</keyword>
<dbReference type="GO" id="GO:0016567">
    <property type="term" value="P:protein ubiquitination"/>
    <property type="evidence" value="ECO:0007669"/>
    <property type="project" value="InterPro"/>
</dbReference>
<evidence type="ECO:0000313" key="17">
    <source>
        <dbReference type="EMBL" id="CAF1084648.1"/>
    </source>
</evidence>
<feature type="domain" description="RING-type" evidence="16">
    <location>
        <begin position="291"/>
        <end position="333"/>
    </location>
</feature>
<reference evidence="17" key="1">
    <citation type="submission" date="2021-02" db="EMBL/GenBank/DDBJ databases">
        <authorList>
            <person name="Nowell W R."/>
        </authorList>
    </citation>
    <scope>NUCLEOTIDE SEQUENCE</scope>
</reference>
<dbReference type="InterPro" id="IPR022170">
    <property type="entry name" value="MUL1-like"/>
</dbReference>
<keyword evidence="4" id="KW-0808">Transferase</keyword>
<dbReference type="GO" id="GO:0005741">
    <property type="term" value="C:mitochondrial outer membrane"/>
    <property type="evidence" value="ECO:0007669"/>
    <property type="project" value="UniProtKB-SubCell"/>
</dbReference>
<dbReference type="PANTHER" id="PTHR12183:SF32">
    <property type="entry name" value="MITOCHONDRIAL E3 UBIQUITIN PROTEIN LIGASE 1"/>
    <property type="match status" value="1"/>
</dbReference>
<dbReference type="SUPFAM" id="SSF57850">
    <property type="entry name" value="RING/U-box"/>
    <property type="match status" value="1"/>
</dbReference>
<dbReference type="InterPro" id="IPR001841">
    <property type="entry name" value="Znf_RING"/>
</dbReference>
<sequence>MMDWNWLWVIGQLGVSYGFYRWWKSNDTFLAVLEVAPDIDIDDLKNFSSLTTTIDYATICGLVQANDSKPNSVIKSQFVPDCTGVIHRLTVRIRKLERLRSIWAETKHLISDLTRHVSFRLVSPKENFIRINKPLEFNSIEDQLEVTHIKFDPNITSSIQKFIDTFIGDISTGTETKEEMLLINVPLTGVGRLEKRSGIWYLIPHEQWGGILTRLSRHEILSDYRKRANIARLLSVIFGITAGCTAIYIIYQYYSKRQRRQRRQQQINQLPIITSTIYRTLEDNHTSRLQCVICLENEIIYNLQPCSHLGLCRTCAQQLQSRDLEQQLCPICRTPIQQYQRVYLA</sequence>
<dbReference type="PANTHER" id="PTHR12183">
    <property type="entry name" value="MITOCHONDRIAL UBIQUITIN LIGASE ACTIVATOR OF NFKB 1"/>
    <property type="match status" value="1"/>
</dbReference>
<dbReference type="GO" id="GO:0008270">
    <property type="term" value="F:zinc ion binding"/>
    <property type="evidence" value="ECO:0007669"/>
    <property type="project" value="UniProtKB-KW"/>
</dbReference>
<organism evidence="17 18">
    <name type="scientific">Rotaria sordida</name>
    <dbReference type="NCBI Taxonomy" id="392033"/>
    <lineage>
        <taxon>Eukaryota</taxon>
        <taxon>Metazoa</taxon>
        <taxon>Spiralia</taxon>
        <taxon>Gnathifera</taxon>
        <taxon>Rotifera</taxon>
        <taxon>Eurotatoria</taxon>
        <taxon>Bdelloidea</taxon>
        <taxon>Philodinida</taxon>
        <taxon>Philodinidae</taxon>
        <taxon>Rotaria</taxon>
    </lineage>
</organism>
<evidence type="ECO:0000256" key="13">
    <source>
        <dbReference type="ARBA" id="ARBA00023136"/>
    </source>
</evidence>
<keyword evidence="5 15" id="KW-0812">Transmembrane</keyword>
<evidence type="ECO:0000256" key="7">
    <source>
        <dbReference type="ARBA" id="ARBA00022771"/>
    </source>
</evidence>
<accession>A0A814MXC5</accession>
<evidence type="ECO:0000256" key="1">
    <source>
        <dbReference type="ARBA" id="ARBA00000900"/>
    </source>
</evidence>
<evidence type="ECO:0000256" key="9">
    <source>
        <dbReference type="ARBA" id="ARBA00022787"/>
    </source>
</evidence>
<evidence type="ECO:0000256" key="10">
    <source>
        <dbReference type="ARBA" id="ARBA00022833"/>
    </source>
</evidence>
<keyword evidence="8" id="KW-0833">Ubl conjugation pathway</keyword>
<evidence type="ECO:0000256" key="8">
    <source>
        <dbReference type="ARBA" id="ARBA00022786"/>
    </source>
</evidence>
<dbReference type="Pfam" id="PF12483">
    <property type="entry name" value="GIDE"/>
    <property type="match status" value="1"/>
</dbReference>
<gene>
    <name evidence="17" type="ORF">JXQ802_LOCUS18365</name>
</gene>
<keyword evidence="11 15" id="KW-1133">Transmembrane helix</keyword>
<evidence type="ECO:0000259" key="16">
    <source>
        <dbReference type="PROSITE" id="PS50089"/>
    </source>
</evidence>
<dbReference type="PROSITE" id="PS50089">
    <property type="entry name" value="ZF_RING_2"/>
    <property type="match status" value="1"/>
</dbReference>
<dbReference type="InterPro" id="IPR013083">
    <property type="entry name" value="Znf_RING/FYVE/PHD"/>
</dbReference>
<keyword evidence="18" id="KW-1185">Reference proteome</keyword>
<comment type="subcellular location">
    <subcellularLocation>
        <location evidence="2">Mitochondrion outer membrane</location>
        <topology evidence="2">Multi-pass membrane protein</topology>
    </subcellularLocation>
</comment>
<dbReference type="EC" id="2.3.2.27" evidence="3"/>
<evidence type="ECO:0000256" key="2">
    <source>
        <dbReference type="ARBA" id="ARBA00004374"/>
    </source>
</evidence>
<evidence type="ECO:0000256" key="5">
    <source>
        <dbReference type="ARBA" id="ARBA00022692"/>
    </source>
</evidence>
<keyword evidence="13 15" id="KW-0472">Membrane</keyword>
<feature type="transmembrane region" description="Helical" evidence="15">
    <location>
        <begin position="233"/>
        <end position="254"/>
    </location>
</feature>
<evidence type="ECO:0000313" key="18">
    <source>
        <dbReference type="Proteomes" id="UP000663870"/>
    </source>
</evidence>
<evidence type="ECO:0000256" key="6">
    <source>
        <dbReference type="ARBA" id="ARBA00022723"/>
    </source>
</evidence>
<evidence type="ECO:0000256" key="11">
    <source>
        <dbReference type="ARBA" id="ARBA00022989"/>
    </source>
</evidence>
<keyword evidence="9" id="KW-1000">Mitochondrion outer membrane</keyword>
<dbReference type="Proteomes" id="UP000663870">
    <property type="component" value="Unassembled WGS sequence"/>
</dbReference>
<evidence type="ECO:0000256" key="15">
    <source>
        <dbReference type="SAM" id="Phobius"/>
    </source>
</evidence>
<dbReference type="InterPro" id="IPR051652">
    <property type="entry name" value="MDM2_MDM4_MUL1"/>
</dbReference>
<name>A0A814MXC5_9BILA</name>
<dbReference type="GO" id="GO:0061630">
    <property type="term" value="F:ubiquitin protein ligase activity"/>
    <property type="evidence" value="ECO:0007669"/>
    <property type="project" value="UniProtKB-EC"/>
</dbReference>
<evidence type="ECO:0000256" key="4">
    <source>
        <dbReference type="ARBA" id="ARBA00022679"/>
    </source>
</evidence>
<comment type="catalytic activity">
    <reaction evidence="1">
        <text>S-ubiquitinyl-[E2 ubiquitin-conjugating enzyme]-L-cysteine + [acceptor protein]-L-lysine = [E2 ubiquitin-conjugating enzyme]-L-cysteine + N(6)-ubiquitinyl-[acceptor protein]-L-lysine.</text>
        <dbReference type="EC" id="2.3.2.27"/>
    </reaction>
</comment>
<keyword evidence="12" id="KW-0496">Mitochondrion</keyword>
<keyword evidence="7 14" id="KW-0863">Zinc-finger</keyword>
<proteinExistence type="predicted"/>
<dbReference type="Gene3D" id="3.30.40.10">
    <property type="entry name" value="Zinc/RING finger domain, C3HC4 (zinc finger)"/>
    <property type="match status" value="1"/>
</dbReference>
<protein>
    <recommendedName>
        <fullName evidence="3">RING-type E3 ubiquitin transferase</fullName>
        <ecNumber evidence="3">2.3.2.27</ecNumber>
    </recommendedName>
</protein>
<evidence type="ECO:0000256" key="3">
    <source>
        <dbReference type="ARBA" id="ARBA00012483"/>
    </source>
</evidence>
<dbReference type="Pfam" id="PF13920">
    <property type="entry name" value="zf-C3HC4_3"/>
    <property type="match status" value="1"/>
</dbReference>
<dbReference type="SMART" id="SM00184">
    <property type="entry name" value="RING"/>
    <property type="match status" value="1"/>
</dbReference>
<comment type="caution">
    <text evidence="17">The sequence shown here is derived from an EMBL/GenBank/DDBJ whole genome shotgun (WGS) entry which is preliminary data.</text>
</comment>
<evidence type="ECO:0000256" key="14">
    <source>
        <dbReference type="PROSITE-ProRule" id="PRU00175"/>
    </source>
</evidence>
<keyword evidence="10" id="KW-0862">Zinc</keyword>